<evidence type="ECO:0000256" key="3">
    <source>
        <dbReference type="ARBA" id="ARBA00012975"/>
    </source>
</evidence>
<dbReference type="PROSITE" id="PS00441">
    <property type="entry name" value="CHALCONE_SYNTH"/>
    <property type="match status" value="1"/>
</dbReference>
<dbReference type="InterPro" id="IPR018088">
    <property type="entry name" value="Chalcone/stilbene_synthase_AS"/>
</dbReference>
<accession>A0A9D5H817</accession>
<dbReference type="Gene3D" id="3.40.47.10">
    <property type="match status" value="2"/>
</dbReference>
<keyword evidence="9" id="KW-1185">Reference proteome</keyword>
<name>A0A9D5H817_9LILI</name>
<evidence type="ECO:0000256" key="6">
    <source>
        <dbReference type="ARBA" id="ARBA00023315"/>
    </source>
</evidence>
<evidence type="ECO:0000313" key="9">
    <source>
        <dbReference type="Proteomes" id="UP001085076"/>
    </source>
</evidence>
<dbReference type="OrthoDB" id="1500228at2759"/>
<dbReference type="InterPro" id="IPR011141">
    <property type="entry name" value="Polyketide_synthase_type-III"/>
</dbReference>
<dbReference type="EMBL" id="JAGGNH010000007">
    <property type="protein sequence ID" value="KAJ0966572.1"/>
    <property type="molecule type" value="Genomic_DNA"/>
</dbReference>
<reference evidence="8" key="2">
    <citation type="journal article" date="2022" name="Hortic Res">
        <title>The genome of Dioscorea zingiberensis sheds light on the biosynthesis, origin and evolution of the medicinally important diosgenin saponins.</title>
        <authorList>
            <person name="Li Y."/>
            <person name="Tan C."/>
            <person name="Li Z."/>
            <person name="Guo J."/>
            <person name="Li S."/>
            <person name="Chen X."/>
            <person name="Wang C."/>
            <person name="Dai X."/>
            <person name="Yang H."/>
            <person name="Song W."/>
            <person name="Hou L."/>
            <person name="Xu J."/>
            <person name="Tong Z."/>
            <person name="Xu A."/>
            <person name="Yuan X."/>
            <person name="Wang W."/>
            <person name="Yang Q."/>
            <person name="Chen L."/>
            <person name="Sun Z."/>
            <person name="Wang K."/>
            <person name="Pan B."/>
            <person name="Chen J."/>
            <person name="Bao Y."/>
            <person name="Liu F."/>
            <person name="Qi X."/>
            <person name="Gang D.R."/>
            <person name="Wen J."/>
            <person name="Li J."/>
        </authorList>
    </citation>
    <scope>NUCLEOTIDE SEQUENCE</scope>
    <source>
        <strain evidence="8">Dzin_1.0</strain>
    </source>
</reference>
<evidence type="ECO:0000259" key="7">
    <source>
        <dbReference type="Pfam" id="PF00195"/>
    </source>
</evidence>
<comment type="function">
    <text evidence="1">The primary product of this enzyme is 4,2',4',6'-tetrahydroxychalcone (also termed naringenin-chalcone or chalcone) which can under specific conditions spontaneously isomerize into naringenin.</text>
</comment>
<evidence type="ECO:0000256" key="5">
    <source>
        <dbReference type="ARBA" id="ARBA00023241"/>
    </source>
</evidence>
<feature type="domain" description="Chalcone/stilbene synthase N-terminal" evidence="7">
    <location>
        <begin position="30"/>
        <end position="143"/>
    </location>
</feature>
<keyword evidence="4" id="KW-0808">Transferase</keyword>
<dbReference type="InterPro" id="IPR016039">
    <property type="entry name" value="Thiolase-like"/>
</dbReference>
<comment type="pathway">
    <text evidence="2">Secondary metabolite biosynthesis; flavonoid biosynthesis.</text>
</comment>
<organism evidence="8 9">
    <name type="scientific">Dioscorea zingiberensis</name>
    <dbReference type="NCBI Taxonomy" id="325984"/>
    <lineage>
        <taxon>Eukaryota</taxon>
        <taxon>Viridiplantae</taxon>
        <taxon>Streptophyta</taxon>
        <taxon>Embryophyta</taxon>
        <taxon>Tracheophyta</taxon>
        <taxon>Spermatophyta</taxon>
        <taxon>Magnoliopsida</taxon>
        <taxon>Liliopsida</taxon>
        <taxon>Dioscoreales</taxon>
        <taxon>Dioscoreaceae</taxon>
        <taxon>Dioscorea</taxon>
    </lineage>
</organism>
<dbReference type="Pfam" id="PF00195">
    <property type="entry name" value="Chal_sti_synt_N"/>
    <property type="match status" value="1"/>
</dbReference>
<dbReference type="InterPro" id="IPR001099">
    <property type="entry name" value="Chalcone/stilbene_synt_N"/>
</dbReference>
<gene>
    <name evidence="8" type="ORF">J5N97_023489</name>
</gene>
<reference evidence="8" key="1">
    <citation type="submission" date="2021-03" db="EMBL/GenBank/DDBJ databases">
        <authorList>
            <person name="Li Z."/>
            <person name="Yang C."/>
        </authorList>
    </citation>
    <scope>NUCLEOTIDE SEQUENCE</scope>
    <source>
        <strain evidence="8">Dzin_1.0</strain>
        <tissue evidence="8">Leaf</tissue>
    </source>
</reference>
<dbReference type="Proteomes" id="UP001085076">
    <property type="component" value="Miscellaneous, Linkage group lg07"/>
</dbReference>
<evidence type="ECO:0000256" key="2">
    <source>
        <dbReference type="ARBA" id="ARBA00004966"/>
    </source>
</evidence>
<dbReference type="PANTHER" id="PTHR11877:SF14">
    <property type="entry name" value="CHALCONE SYNTHASE"/>
    <property type="match status" value="1"/>
</dbReference>
<dbReference type="GO" id="GO:0016210">
    <property type="term" value="F:naringenin-chalcone synthase activity"/>
    <property type="evidence" value="ECO:0007669"/>
    <property type="project" value="UniProtKB-EC"/>
</dbReference>
<evidence type="ECO:0000256" key="4">
    <source>
        <dbReference type="ARBA" id="ARBA00022679"/>
    </source>
</evidence>
<sequence>MHVGETWRRTQISVPSWLHPWTFSKRLSLLPKLAKQPSLKGIKEWGLPKSSITHLIFCTTSGADYHPSKLLSLQPAVNRFMLYQQGCFAGGTVIRLAKDIAKNKAGARVLVVCSEITTVTFCGPTESHLDSLVSQALFGDGAVFWIAHPGGLSILDQVEEKLGPESEKLRPSRQVLSDYGNMSSACVLFTLDEMRWRSVAEGHHWKRARVGGPLWLRTRAVSGDGGAA</sequence>
<dbReference type="PANTHER" id="PTHR11877">
    <property type="entry name" value="HYDROXYMETHYLGLUTARYL-COA SYNTHASE"/>
    <property type="match status" value="1"/>
</dbReference>
<dbReference type="SUPFAM" id="SSF53901">
    <property type="entry name" value="Thiolase-like"/>
    <property type="match status" value="2"/>
</dbReference>
<dbReference type="GO" id="GO:0009813">
    <property type="term" value="P:flavonoid biosynthetic process"/>
    <property type="evidence" value="ECO:0007669"/>
    <property type="project" value="UniProtKB-KW"/>
</dbReference>
<dbReference type="GO" id="GO:0030639">
    <property type="term" value="P:polyketide biosynthetic process"/>
    <property type="evidence" value="ECO:0007669"/>
    <property type="project" value="TreeGrafter"/>
</dbReference>
<comment type="caution">
    <text evidence="8">The sequence shown here is derived from an EMBL/GenBank/DDBJ whole genome shotgun (WGS) entry which is preliminary data.</text>
</comment>
<proteinExistence type="predicted"/>
<dbReference type="AlphaFoldDB" id="A0A9D5H817"/>
<evidence type="ECO:0000256" key="1">
    <source>
        <dbReference type="ARBA" id="ARBA00002969"/>
    </source>
</evidence>
<keyword evidence="6" id="KW-0012">Acyltransferase</keyword>
<protein>
    <recommendedName>
        <fullName evidence="3">chalcone synthase</fullName>
        <ecNumber evidence="3">2.3.1.74</ecNumber>
    </recommendedName>
</protein>
<dbReference type="EC" id="2.3.1.74" evidence="3"/>
<keyword evidence="5" id="KW-0284">Flavonoid biosynthesis</keyword>
<evidence type="ECO:0000313" key="8">
    <source>
        <dbReference type="EMBL" id="KAJ0966572.1"/>
    </source>
</evidence>